<proteinExistence type="predicted"/>
<organism evidence="2 3">
    <name type="scientific">Ignelater luminosus</name>
    <name type="common">Cucubano</name>
    <name type="synonym">Pyrophorus luminosus</name>
    <dbReference type="NCBI Taxonomy" id="2038154"/>
    <lineage>
        <taxon>Eukaryota</taxon>
        <taxon>Metazoa</taxon>
        <taxon>Ecdysozoa</taxon>
        <taxon>Arthropoda</taxon>
        <taxon>Hexapoda</taxon>
        <taxon>Insecta</taxon>
        <taxon>Pterygota</taxon>
        <taxon>Neoptera</taxon>
        <taxon>Endopterygota</taxon>
        <taxon>Coleoptera</taxon>
        <taxon>Polyphaga</taxon>
        <taxon>Elateriformia</taxon>
        <taxon>Elateroidea</taxon>
        <taxon>Elateridae</taxon>
        <taxon>Agrypninae</taxon>
        <taxon>Pyrophorini</taxon>
        <taxon>Ignelater</taxon>
    </lineage>
</organism>
<protein>
    <submittedName>
        <fullName evidence="2">Uncharacterized protein</fullName>
    </submittedName>
</protein>
<reference evidence="2" key="1">
    <citation type="submission" date="2019-08" db="EMBL/GenBank/DDBJ databases">
        <title>The genome of the North American firefly Photinus pyralis.</title>
        <authorList>
            <consortium name="Photinus pyralis genome working group"/>
            <person name="Fallon T.R."/>
            <person name="Sander Lower S.E."/>
            <person name="Weng J.-K."/>
        </authorList>
    </citation>
    <scope>NUCLEOTIDE SEQUENCE</scope>
    <source>
        <strain evidence="2">TRF0915ILg1</strain>
        <tissue evidence="2">Whole body</tissue>
    </source>
</reference>
<evidence type="ECO:0000256" key="1">
    <source>
        <dbReference type="SAM" id="MobiDB-lite"/>
    </source>
</evidence>
<accession>A0A8K0CHF0</accession>
<gene>
    <name evidence="2" type="ORF">ILUMI_20875</name>
</gene>
<evidence type="ECO:0000313" key="3">
    <source>
        <dbReference type="Proteomes" id="UP000801492"/>
    </source>
</evidence>
<dbReference type="EMBL" id="VTPC01089972">
    <property type="protein sequence ID" value="KAF2885287.1"/>
    <property type="molecule type" value="Genomic_DNA"/>
</dbReference>
<sequence>MNEEQMDTASVLKNIAQNVERPSLPLTILTGHGDIQTSPQGSSDQSPSLEGQKKRIIANSYKLKSRQSVLEDPYTQNDDDETDPACIYCNELLSHSRPKQIWVQYQLYSRWCHTIMRG</sequence>
<dbReference type="AlphaFoldDB" id="A0A8K0CHF0"/>
<dbReference type="OrthoDB" id="7456782at2759"/>
<dbReference type="Proteomes" id="UP000801492">
    <property type="component" value="Unassembled WGS sequence"/>
</dbReference>
<keyword evidence="3" id="KW-1185">Reference proteome</keyword>
<feature type="region of interest" description="Disordered" evidence="1">
    <location>
        <begin position="26"/>
        <end position="53"/>
    </location>
</feature>
<comment type="caution">
    <text evidence="2">The sequence shown here is derived from an EMBL/GenBank/DDBJ whole genome shotgun (WGS) entry which is preliminary data.</text>
</comment>
<feature type="compositionally biased region" description="Polar residues" evidence="1">
    <location>
        <begin position="35"/>
        <end position="49"/>
    </location>
</feature>
<evidence type="ECO:0000313" key="2">
    <source>
        <dbReference type="EMBL" id="KAF2885287.1"/>
    </source>
</evidence>
<name>A0A8K0CHF0_IGNLU</name>